<sequence>MLSTPTDLPAPRIERHGRYTLSSHVIPAPSPRLTPHIDQPIFVDKTRASQAVEAIITGRREVIKFGTPNTHHLWNCVNRYVSNRVGQGLTFVFVPGNGIPKETYEPAVQHLISASPGLVDEVWMWESVFQGDSGVLNAGKLGGAYNWEDDTRDLLEFLKHYLPPRVSRNPLPDDLSSIRIDEKEVSNRIRNGFSSRKIVLVGHSYGGCISALAALQYPTLFHSLVLIDPIIVPPRHFDSGAGKKLMTSFMKGSLLRQSTWMNWTIAEECLRQYRPYQSWDSAAFDRLILHGLRVNEVDSQVHLKTSSINETVLYADPITPSMVYGLLHQLDAGIQLDWVLPENGGIIGPSLTQKMIGLRPVNTKSVMIPGTSHFIPQDRPKDFGKYFNSLVLKKVLMTIQRTQYYN</sequence>
<dbReference type="Proteomes" id="UP001175227">
    <property type="component" value="Unassembled WGS sequence"/>
</dbReference>
<dbReference type="PANTHER" id="PTHR43194:SF2">
    <property type="entry name" value="PEROXISOMAL MEMBRANE PROTEIN LPX1"/>
    <property type="match status" value="1"/>
</dbReference>
<name>A0AA39P7S8_9AGAR</name>
<dbReference type="GO" id="GO:0016787">
    <property type="term" value="F:hydrolase activity"/>
    <property type="evidence" value="ECO:0007669"/>
    <property type="project" value="UniProtKB-KW"/>
</dbReference>
<dbReference type="InterPro" id="IPR050228">
    <property type="entry name" value="Carboxylesterase_BioH"/>
</dbReference>
<protein>
    <submittedName>
        <fullName evidence="2">Alpha/beta hydrolase family-domain-containing protein</fullName>
    </submittedName>
</protein>
<dbReference type="Pfam" id="PF00561">
    <property type="entry name" value="Abhydrolase_1"/>
    <property type="match status" value="1"/>
</dbReference>
<evidence type="ECO:0000313" key="2">
    <source>
        <dbReference type="EMBL" id="KAK0479177.1"/>
    </source>
</evidence>
<dbReference type="SUPFAM" id="SSF53474">
    <property type="entry name" value="alpha/beta-Hydrolases"/>
    <property type="match status" value="1"/>
</dbReference>
<keyword evidence="2" id="KW-0378">Hydrolase</keyword>
<evidence type="ECO:0000259" key="1">
    <source>
        <dbReference type="Pfam" id="PF00561"/>
    </source>
</evidence>
<gene>
    <name evidence="2" type="ORF">IW261DRAFT_1479666</name>
</gene>
<evidence type="ECO:0000313" key="3">
    <source>
        <dbReference type="Proteomes" id="UP001175227"/>
    </source>
</evidence>
<reference evidence="2" key="1">
    <citation type="submission" date="2023-06" db="EMBL/GenBank/DDBJ databases">
        <authorList>
            <consortium name="Lawrence Berkeley National Laboratory"/>
            <person name="Ahrendt S."/>
            <person name="Sahu N."/>
            <person name="Indic B."/>
            <person name="Wong-Bajracharya J."/>
            <person name="Merenyi Z."/>
            <person name="Ke H.-M."/>
            <person name="Monk M."/>
            <person name="Kocsube S."/>
            <person name="Drula E."/>
            <person name="Lipzen A."/>
            <person name="Balint B."/>
            <person name="Henrissat B."/>
            <person name="Andreopoulos B."/>
            <person name="Martin F.M."/>
            <person name="Harder C.B."/>
            <person name="Rigling D."/>
            <person name="Ford K.L."/>
            <person name="Foster G.D."/>
            <person name="Pangilinan J."/>
            <person name="Papanicolaou A."/>
            <person name="Barry K."/>
            <person name="LaButti K."/>
            <person name="Viragh M."/>
            <person name="Koriabine M."/>
            <person name="Yan M."/>
            <person name="Riley R."/>
            <person name="Champramary S."/>
            <person name="Plett K.L."/>
            <person name="Tsai I.J."/>
            <person name="Slot J."/>
            <person name="Sipos G."/>
            <person name="Plett J."/>
            <person name="Nagy L.G."/>
            <person name="Grigoriev I.V."/>
        </authorList>
    </citation>
    <scope>NUCLEOTIDE SEQUENCE</scope>
    <source>
        <strain evidence="2">ICMP 16352</strain>
    </source>
</reference>
<keyword evidence="3" id="KW-1185">Reference proteome</keyword>
<proteinExistence type="predicted"/>
<feature type="domain" description="AB hydrolase-1" evidence="1">
    <location>
        <begin position="187"/>
        <end position="233"/>
    </location>
</feature>
<dbReference type="InterPro" id="IPR029058">
    <property type="entry name" value="AB_hydrolase_fold"/>
</dbReference>
<accession>A0AA39P7S8</accession>
<organism evidence="2 3">
    <name type="scientific">Armillaria novae-zelandiae</name>
    <dbReference type="NCBI Taxonomy" id="153914"/>
    <lineage>
        <taxon>Eukaryota</taxon>
        <taxon>Fungi</taxon>
        <taxon>Dikarya</taxon>
        <taxon>Basidiomycota</taxon>
        <taxon>Agaricomycotina</taxon>
        <taxon>Agaricomycetes</taxon>
        <taxon>Agaricomycetidae</taxon>
        <taxon>Agaricales</taxon>
        <taxon>Marasmiineae</taxon>
        <taxon>Physalacriaceae</taxon>
        <taxon>Armillaria</taxon>
    </lineage>
</organism>
<dbReference type="PANTHER" id="PTHR43194">
    <property type="entry name" value="HYDROLASE ALPHA/BETA FOLD FAMILY"/>
    <property type="match status" value="1"/>
</dbReference>
<comment type="caution">
    <text evidence="2">The sequence shown here is derived from an EMBL/GenBank/DDBJ whole genome shotgun (WGS) entry which is preliminary data.</text>
</comment>
<dbReference type="EMBL" id="JAUEPR010000012">
    <property type="protein sequence ID" value="KAK0479177.1"/>
    <property type="molecule type" value="Genomic_DNA"/>
</dbReference>
<dbReference type="InterPro" id="IPR000073">
    <property type="entry name" value="AB_hydrolase_1"/>
</dbReference>
<dbReference type="Gene3D" id="3.40.50.1820">
    <property type="entry name" value="alpha/beta hydrolase"/>
    <property type="match status" value="1"/>
</dbReference>
<dbReference type="AlphaFoldDB" id="A0AA39P7S8"/>